<dbReference type="SUPFAM" id="SSF51182">
    <property type="entry name" value="RmlC-like cupins"/>
    <property type="match status" value="1"/>
</dbReference>
<gene>
    <name evidence="1" type="ORF">ACFOWZ_28315</name>
</gene>
<comment type="caution">
    <text evidence="1">The sequence shown here is derived from an EMBL/GenBank/DDBJ whole genome shotgun (WGS) entry which is preliminary data.</text>
</comment>
<keyword evidence="2" id="KW-1185">Reference proteome</keyword>
<dbReference type="RefSeq" id="WP_382376948.1">
    <property type="nucleotide sequence ID" value="NZ_JBHRZI010000023.1"/>
</dbReference>
<reference evidence="2" key="1">
    <citation type="journal article" date="2019" name="Int. J. Syst. Evol. Microbiol.">
        <title>The Global Catalogue of Microorganisms (GCM) 10K type strain sequencing project: providing services to taxonomists for standard genome sequencing and annotation.</title>
        <authorList>
            <consortium name="The Broad Institute Genomics Platform"/>
            <consortium name="The Broad Institute Genome Sequencing Center for Infectious Disease"/>
            <person name="Wu L."/>
            <person name="Ma J."/>
        </authorList>
    </citation>
    <scope>NUCLEOTIDE SEQUENCE [LARGE SCALE GENOMIC DNA]</scope>
    <source>
        <strain evidence="2">CGMCC 4.7405</strain>
    </source>
</reference>
<accession>A0ABV8C080</accession>
<dbReference type="Gene3D" id="2.60.120.10">
    <property type="entry name" value="Jelly Rolls"/>
    <property type="match status" value="1"/>
</dbReference>
<name>A0ABV8C080_9PSEU</name>
<dbReference type="Proteomes" id="UP001595690">
    <property type="component" value="Unassembled WGS sequence"/>
</dbReference>
<protein>
    <submittedName>
        <fullName evidence="1">Cupin domain-containing protein</fullName>
    </submittedName>
</protein>
<dbReference type="EMBL" id="JBHRZI010000023">
    <property type="protein sequence ID" value="MFC3895403.1"/>
    <property type="molecule type" value="Genomic_DNA"/>
</dbReference>
<evidence type="ECO:0000313" key="2">
    <source>
        <dbReference type="Proteomes" id="UP001595690"/>
    </source>
</evidence>
<evidence type="ECO:0000313" key="1">
    <source>
        <dbReference type="EMBL" id="MFC3895403.1"/>
    </source>
</evidence>
<sequence length="103" mass="11150">MTGATVDWRLTDPGRQLDANLVRLNPEHHIGEHVEPDLDVLLVVVEGDGVVHLDSGDQPLVPGAVVWLPRGSRRSVRAGAGGLAYLTSHQRRPGMRITAPPRP</sequence>
<dbReference type="InterPro" id="IPR014710">
    <property type="entry name" value="RmlC-like_jellyroll"/>
</dbReference>
<dbReference type="CDD" id="cd02208">
    <property type="entry name" value="cupin_RmlC-like"/>
    <property type="match status" value="1"/>
</dbReference>
<organism evidence="1 2">
    <name type="scientific">Lentzea rhizosphaerae</name>
    <dbReference type="NCBI Taxonomy" id="2041025"/>
    <lineage>
        <taxon>Bacteria</taxon>
        <taxon>Bacillati</taxon>
        <taxon>Actinomycetota</taxon>
        <taxon>Actinomycetes</taxon>
        <taxon>Pseudonocardiales</taxon>
        <taxon>Pseudonocardiaceae</taxon>
        <taxon>Lentzea</taxon>
    </lineage>
</organism>
<proteinExistence type="predicted"/>
<dbReference type="InterPro" id="IPR011051">
    <property type="entry name" value="RmlC_Cupin_sf"/>
</dbReference>